<dbReference type="Gene3D" id="2.130.10.130">
    <property type="entry name" value="Integrin alpha, N-terminal"/>
    <property type="match status" value="1"/>
</dbReference>
<dbReference type="Proteomes" id="UP000663844">
    <property type="component" value="Unassembled WGS sequence"/>
</dbReference>
<evidence type="ECO:0000256" key="1">
    <source>
        <dbReference type="ARBA" id="ARBA00022729"/>
    </source>
</evidence>
<dbReference type="SUPFAM" id="SSF69318">
    <property type="entry name" value="Integrin alpha N-terminal domain"/>
    <property type="match status" value="1"/>
</dbReference>
<name>A0A818XU51_9BILA</name>
<keyword evidence="2" id="KW-0472">Membrane</keyword>
<comment type="caution">
    <text evidence="3">The sequence shown here is derived from an EMBL/GenBank/DDBJ whole genome shotgun (WGS) entry which is preliminary data.</text>
</comment>
<reference evidence="3" key="1">
    <citation type="submission" date="2021-02" db="EMBL/GenBank/DDBJ databases">
        <authorList>
            <person name="Nowell W R."/>
        </authorList>
    </citation>
    <scope>NUCLEOTIDE SEQUENCE</scope>
</reference>
<dbReference type="Pfam" id="PF13517">
    <property type="entry name" value="FG-GAP_3"/>
    <property type="match status" value="3"/>
</dbReference>
<proteinExistence type="predicted"/>
<protein>
    <submittedName>
        <fullName evidence="3">Uncharacterized protein</fullName>
    </submittedName>
</protein>
<dbReference type="PANTHER" id="PTHR46580">
    <property type="entry name" value="SENSOR KINASE-RELATED"/>
    <property type="match status" value="1"/>
</dbReference>
<feature type="transmembrane region" description="Helical" evidence="2">
    <location>
        <begin position="415"/>
        <end position="441"/>
    </location>
</feature>
<feature type="transmembrane region" description="Helical" evidence="2">
    <location>
        <begin position="53"/>
        <end position="71"/>
    </location>
</feature>
<gene>
    <name evidence="3" type="ORF">OXD698_LOCUS15023</name>
</gene>
<keyword evidence="2" id="KW-0812">Transmembrane</keyword>
<accession>A0A818XU51</accession>
<evidence type="ECO:0000313" key="3">
    <source>
        <dbReference type="EMBL" id="CAF3743450.1"/>
    </source>
</evidence>
<keyword evidence="1" id="KW-0732">Signal</keyword>
<keyword evidence="2" id="KW-1133">Transmembrane helix</keyword>
<sequence length="1550" mass="176952">MNYKAAFHWLYEQIYNYNLFILEETEYSDDEEEEEEGETDPASVLKQQKYTTWLYILLLIVSCYILLYTAFMKPEDRKITVFDVTPVVFEQFYRDHAKTLSCPCSTITVPLKLFVSNTITHHPVCESIFISKEWIEALHLENASRYGTDDFRTTASSQFKILESLCSLSQDLVSKNLFDLDNNEFINNYLLSQKQVEDKVNGTIEFFKNSASSRIISFLNYVRTTNQADYLISALNTNYLIANTNFKIIQTMDPTNKLISGETKYSDKSNDASLNEQSMGCSNKNPATTVSFSETSHVEKYYDRSTWTRPRPNATLVSGFYTACTPLEAILQSTLDCLYTVECLRFLMNYFPAISQMQTNWTDSVLSSKQEKHSVNDYIKDLFIKEWSTKMNYSNYFDECNASLCTYITKDQTNFYSAITLFISLYGGLTIILRLIAPFLINIWLKCQSKYRNVFHGSFLTLLLFTSLSTAMARTTESKPSLLTYRDLQAKYSKSLRCPCSQVTIPHRKFVSLSPVLHQVCESDFVTEEWLLLLKSIRTRRSDVDWRNRAFSQFHLLSELCKLANKTIDDARHRFLSEPFIVSNILPEIDFEKQLNLTLEQFFQSTIDYFGLLIKTVQILIQIDQPYSGPIGAYTVRDEDENPVGVYTKNETNGRIKIQVEFQLTGPRNAKPIPTTCICAFDTYCQTRTGIYDVESNIMSHVTYISRYIISGLITGCSVTDSLLRSTLDNIDRRKAKRLGQWATRLYLVSFAVGLVILTLHTIIRPQEFTKDFDGPSLDLYTKLFKQYEAQLKCPCSSIASVYNKFMNIEARFHEICSSPFASTEGRLNLTVDVVADLVANLSMYNERDYRRFLSAHLQFLEGLCQLSDKTVSIFTRQFLSSLFVTNELLSEMNFHQRLNLTIDQSKLNVPTTLTHLLYLIRMINNGNAFISTYGTNFEYIHPWEDIYNTYTPTQAMIYDNNCSCGLYSNCTTQATFILTNPSEIIPIKGLKIGCTPSESFRASTLECFYNESCINLIKQYTIKANRINNTSVFEPLSTKNISFPINTSIAKLIDHLFIENWNIKMNYTSYFEQCFPLSCSYNNIQRFNVFHIVFTLLGLQGGLALVLEWICPKIIRIIVKIYEYRKKRRNVVQSVFTVETIPIESIDNSVSILELTPMNETFQTNSTSNFRCSFNIVRPDNNQVSSTVEFGCSLKYQRVSSAIGTFQSRINQPVIADFNSDNLLDIAFDSYDVNGMSVLLGSGNGSFKSHMISIRNQLPDISKMIVGDFDNDNHLDLAVQSKWFGTIHILLAYGDGTFRMHFNKRFCTLNSLDFALIHVDNDTYLDMVVVCSAVNDIGVYFGNGRGEYFIHPLTLFANDNSYPLRIAVVDFNCDNFKDIAVLNHYGQNIGIFINDGAKNFKAQITSFTRKEKFPSYFAIGDFNNDTLPDVAVSYNCSNFIDVIFGFGNGSLGNSTMFQIGEEPVVDQIIVDDFNGDRYLDIGFGKTGQTINLLIGDGRGDFTLQTTFPIRFSGAFAWTGVGDFNGDGFVDIINVDLNSTSQDVFLNLCK</sequence>
<evidence type="ECO:0000313" key="4">
    <source>
        <dbReference type="Proteomes" id="UP000663844"/>
    </source>
</evidence>
<evidence type="ECO:0000256" key="2">
    <source>
        <dbReference type="SAM" id="Phobius"/>
    </source>
</evidence>
<dbReference type="InterPro" id="IPR028994">
    <property type="entry name" value="Integrin_alpha_N"/>
</dbReference>
<dbReference type="PANTHER" id="PTHR46580:SF4">
    <property type="entry name" value="ATP_GTP-BINDING PROTEIN"/>
    <property type="match status" value="1"/>
</dbReference>
<dbReference type="InterPro" id="IPR013517">
    <property type="entry name" value="FG-GAP"/>
</dbReference>
<feature type="transmembrane region" description="Helical" evidence="2">
    <location>
        <begin position="745"/>
        <end position="764"/>
    </location>
</feature>
<organism evidence="3 4">
    <name type="scientific">Adineta steineri</name>
    <dbReference type="NCBI Taxonomy" id="433720"/>
    <lineage>
        <taxon>Eukaryota</taxon>
        <taxon>Metazoa</taxon>
        <taxon>Spiralia</taxon>
        <taxon>Gnathifera</taxon>
        <taxon>Rotifera</taxon>
        <taxon>Eurotatoria</taxon>
        <taxon>Bdelloidea</taxon>
        <taxon>Adinetida</taxon>
        <taxon>Adinetidae</taxon>
        <taxon>Adineta</taxon>
    </lineage>
</organism>
<dbReference type="EMBL" id="CAJOAZ010000971">
    <property type="protein sequence ID" value="CAF3743450.1"/>
    <property type="molecule type" value="Genomic_DNA"/>
</dbReference>